<feature type="compositionally biased region" description="Low complexity" evidence="1">
    <location>
        <begin position="43"/>
        <end position="58"/>
    </location>
</feature>
<name>A0A813I1V5_POLGL</name>
<evidence type="ECO:0000313" key="3">
    <source>
        <dbReference type="Proteomes" id="UP000626109"/>
    </source>
</evidence>
<dbReference type="AlphaFoldDB" id="A0A813I1V5"/>
<comment type="caution">
    <text evidence="2">The sequence shown here is derived from an EMBL/GenBank/DDBJ whole genome shotgun (WGS) entry which is preliminary data.</text>
</comment>
<feature type="non-terminal residue" evidence="2">
    <location>
        <position position="1"/>
    </location>
</feature>
<protein>
    <submittedName>
        <fullName evidence="2">Uncharacterized protein</fullName>
    </submittedName>
</protein>
<proteinExistence type="predicted"/>
<feature type="region of interest" description="Disordered" evidence="1">
    <location>
        <begin position="79"/>
        <end position="99"/>
    </location>
</feature>
<evidence type="ECO:0000313" key="2">
    <source>
        <dbReference type="EMBL" id="CAE8644851.1"/>
    </source>
</evidence>
<feature type="compositionally biased region" description="Basic residues" evidence="1">
    <location>
        <begin position="79"/>
        <end position="92"/>
    </location>
</feature>
<organism evidence="2 3">
    <name type="scientific">Polarella glacialis</name>
    <name type="common">Dinoflagellate</name>
    <dbReference type="NCBI Taxonomy" id="89957"/>
    <lineage>
        <taxon>Eukaryota</taxon>
        <taxon>Sar</taxon>
        <taxon>Alveolata</taxon>
        <taxon>Dinophyceae</taxon>
        <taxon>Suessiales</taxon>
        <taxon>Suessiaceae</taxon>
        <taxon>Polarella</taxon>
    </lineage>
</organism>
<evidence type="ECO:0000256" key="1">
    <source>
        <dbReference type="SAM" id="MobiDB-lite"/>
    </source>
</evidence>
<feature type="region of interest" description="Disordered" evidence="1">
    <location>
        <begin position="29"/>
        <end position="58"/>
    </location>
</feature>
<gene>
    <name evidence="2" type="ORF">PGLA2088_LOCUS3412</name>
</gene>
<accession>A0A813I1V5</accession>
<reference evidence="2" key="1">
    <citation type="submission" date="2021-02" db="EMBL/GenBank/DDBJ databases">
        <authorList>
            <person name="Dougan E. K."/>
            <person name="Rhodes N."/>
            <person name="Thang M."/>
            <person name="Chan C."/>
        </authorList>
    </citation>
    <scope>NUCLEOTIDE SEQUENCE</scope>
</reference>
<sequence length="178" mass="19477">MAAWSAMLPQPRHEVALPQVRTAGAGRLAEVVPQSSPPWRRTASAPSQSSSAASSSASVPRSLEFSAGGLLLLVAGRRRRQRERQARRKGRGSRSLTAMAAAAEAPTLDPLQRLQRSLRFYVNVIPVLGQYVVRPWLHSIGLEKKSGDELYAEMDEWGSQKLLETLLDLGGFYVKTGQ</sequence>
<dbReference type="Proteomes" id="UP000626109">
    <property type="component" value="Unassembled WGS sequence"/>
</dbReference>
<dbReference type="EMBL" id="CAJNNW010002938">
    <property type="protein sequence ID" value="CAE8644851.1"/>
    <property type="molecule type" value="Genomic_DNA"/>
</dbReference>